<reference evidence="1 2" key="1">
    <citation type="submission" date="2016-10" db="EMBL/GenBank/DDBJ databases">
        <authorList>
            <person name="de Groot N.N."/>
        </authorList>
    </citation>
    <scope>NUCLEOTIDE SEQUENCE [LARGE SCALE GENOMIC DNA]</scope>
    <source>
        <strain evidence="1 2">DSM 22024</strain>
    </source>
</reference>
<accession>A0A1H1YMS7</accession>
<dbReference type="Pfam" id="PF10978">
    <property type="entry name" value="DUF2785"/>
    <property type="match status" value="1"/>
</dbReference>
<evidence type="ECO:0000313" key="1">
    <source>
        <dbReference type="EMBL" id="SDT22701.1"/>
    </source>
</evidence>
<protein>
    <recommendedName>
        <fullName evidence="3">DUF2785 domain-containing protein</fullName>
    </recommendedName>
</protein>
<dbReference type="OrthoDB" id="7619731at2"/>
<dbReference type="Proteomes" id="UP000198983">
    <property type="component" value="Chromosome I"/>
</dbReference>
<dbReference type="RefSeq" id="WP_092656560.1">
    <property type="nucleotide sequence ID" value="NZ_LT629732.1"/>
</dbReference>
<sequence length="302" mass="33230">MGVRSGYWEHIRASGFRLPDDRPLDDLTAELVQMLGDPDPRVRDGIARPVLLTWIGDGVYDDLLPGFGDGVAEGLYTGLGDDGTDTVFRRAGSARLLAEAVLRDQVARVLHSDAIFRWGDRAASWFVRERDLRGYVDGRGWAHAVAHGADLLAALARSEHFEKLELTVLLDVVADRLLTPAGYHFRNGEDDRLAFAVMTVLHRNLLDVDVLEPWVERLAAALVPPPDEDDEPQPEWPTPVAGNTGSFLRALHLQLALGVVGQQTPRDVALFGTPPHVRADLLLVLLRVLRASRPGLFSAPSR</sequence>
<evidence type="ECO:0008006" key="3">
    <source>
        <dbReference type="Google" id="ProtNLM"/>
    </source>
</evidence>
<proteinExistence type="predicted"/>
<organism evidence="1 2">
    <name type="scientific">Actinopolymorpha singaporensis</name>
    <dbReference type="NCBI Taxonomy" id="117157"/>
    <lineage>
        <taxon>Bacteria</taxon>
        <taxon>Bacillati</taxon>
        <taxon>Actinomycetota</taxon>
        <taxon>Actinomycetes</taxon>
        <taxon>Propionibacteriales</taxon>
        <taxon>Actinopolymorphaceae</taxon>
        <taxon>Actinopolymorpha</taxon>
    </lineage>
</organism>
<dbReference type="STRING" id="117157.SAMN04489717_5584"/>
<name>A0A1H1YMS7_9ACTN</name>
<dbReference type="EMBL" id="LT629732">
    <property type="protein sequence ID" value="SDT22701.1"/>
    <property type="molecule type" value="Genomic_DNA"/>
</dbReference>
<keyword evidence="2" id="KW-1185">Reference proteome</keyword>
<gene>
    <name evidence="1" type="ORF">SAMN04489717_5584</name>
</gene>
<dbReference type="InterPro" id="IPR021247">
    <property type="entry name" value="DUF2785"/>
</dbReference>
<dbReference type="AlphaFoldDB" id="A0A1H1YMS7"/>
<evidence type="ECO:0000313" key="2">
    <source>
        <dbReference type="Proteomes" id="UP000198983"/>
    </source>
</evidence>